<name>A0AAN8FDU0_TRICO</name>
<dbReference type="AlphaFoldDB" id="A0AAN8FDU0"/>
<protein>
    <submittedName>
        <fullName evidence="2">Uncharacterized protein</fullName>
    </submittedName>
</protein>
<accession>A0AAN8FDU0</accession>
<keyword evidence="3" id="KW-1185">Reference proteome</keyword>
<dbReference type="Proteomes" id="UP001331761">
    <property type="component" value="Unassembled WGS sequence"/>
</dbReference>
<sequence length="216" mass="24826">MPEAEQAGATLKEGKLQEMQVHPGEENAVSEPMADAEQPSQNPRDQGGNAAELRRGSTASNDQRRSGRPSPRYLEIARLYKVSRTVKRDIKRMEDAMKRFQERRRGPFFVAGEPHLQGGNVPVNQVREYWKPIVGEARPFTKTVELVTWSRTQRPSGGTLVDPDLPKNDWKTLFYRIKPWKATGPDGVQGFWWKHLPVANEWLKAWCIKVLRRLRE</sequence>
<dbReference type="EMBL" id="WIXE01016876">
    <property type="protein sequence ID" value="KAK5972207.1"/>
    <property type="molecule type" value="Genomic_DNA"/>
</dbReference>
<reference evidence="2 3" key="1">
    <citation type="submission" date="2019-10" db="EMBL/GenBank/DDBJ databases">
        <title>Assembly and Annotation for the nematode Trichostrongylus colubriformis.</title>
        <authorList>
            <person name="Martin J."/>
        </authorList>
    </citation>
    <scope>NUCLEOTIDE SEQUENCE [LARGE SCALE GENOMIC DNA]</scope>
    <source>
        <strain evidence="2">G859</strain>
        <tissue evidence="2">Whole worm</tissue>
    </source>
</reference>
<organism evidence="2 3">
    <name type="scientific">Trichostrongylus colubriformis</name>
    <name type="common">Black scour worm</name>
    <dbReference type="NCBI Taxonomy" id="6319"/>
    <lineage>
        <taxon>Eukaryota</taxon>
        <taxon>Metazoa</taxon>
        <taxon>Ecdysozoa</taxon>
        <taxon>Nematoda</taxon>
        <taxon>Chromadorea</taxon>
        <taxon>Rhabditida</taxon>
        <taxon>Rhabditina</taxon>
        <taxon>Rhabditomorpha</taxon>
        <taxon>Strongyloidea</taxon>
        <taxon>Trichostrongylidae</taxon>
        <taxon>Trichostrongylus</taxon>
    </lineage>
</organism>
<evidence type="ECO:0000313" key="3">
    <source>
        <dbReference type="Proteomes" id="UP001331761"/>
    </source>
</evidence>
<comment type="caution">
    <text evidence="2">The sequence shown here is derived from an EMBL/GenBank/DDBJ whole genome shotgun (WGS) entry which is preliminary data.</text>
</comment>
<proteinExistence type="predicted"/>
<feature type="region of interest" description="Disordered" evidence="1">
    <location>
        <begin position="1"/>
        <end position="72"/>
    </location>
</feature>
<gene>
    <name evidence="2" type="ORF">GCK32_016857</name>
</gene>
<evidence type="ECO:0000256" key="1">
    <source>
        <dbReference type="SAM" id="MobiDB-lite"/>
    </source>
</evidence>
<evidence type="ECO:0000313" key="2">
    <source>
        <dbReference type="EMBL" id="KAK5972207.1"/>
    </source>
</evidence>